<keyword evidence="5 6" id="KW-0472">Membrane</keyword>
<organism evidence="7 8">
    <name type="scientific">Haploplasma axanthum</name>
    <name type="common">Acholeplasma axanthum</name>
    <dbReference type="NCBI Taxonomy" id="29552"/>
    <lineage>
        <taxon>Bacteria</taxon>
        <taxon>Bacillati</taxon>
        <taxon>Mycoplasmatota</taxon>
        <taxon>Mollicutes</taxon>
        <taxon>Acholeplasmatales</taxon>
        <taxon>Acholeplasmataceae</taxon>
        <taxon>Haploplasma</taxon>
    </lineage>
</organism>
<evidence type="ECO:0000256" key="6">
    <source>
        <dbReference type="SAM" id="Phobius"/>
    </source>
</evidence>
<dbReference type="RefSeq" id="WP_026390101.1">
    <property type="nucleotide sequence ID" value="NZ_LR215048.1"/>
</dbReference>
<feature type="transmembrane region" description="Helical" evidence="6">
    <location>
        <begin position="465"/>
        <end position="486"/>
    </location>
</feature>
<dbReference type="STRING" id="1278311.GCA_000428705_00415"/>
<feature type="transmembrane region" description="Helical" evidence="6">
    <location>
        <begin position="184"/>
        <end position="203"/>
    </location>
</feature>
<feature type="transmembrane region" description="Helical" evidence="6">
    <location>
        <begin position="7"/>
        <end position="28"/>
    </location>
</feature>
<feature type="transmembrane region" description="Helical" evidence="6">
    <location>
        <begin position="377"/>
        <end position="395"/>
    </location>
</feature>
<dbReference type="Proteomes" id="UP000289841">
    <property type="component" value="Chromosome"/>
</dbReference>
<evidence type="ECO:0000256" key="5">
    <source>
        <dbReference type="ARBA" id="ARBA00023136"/>
    </source>
</evidence>
<dbReference type="PANTHER" id="PTHR30250:SF26">
    <property type="entry name" value="PSMA PROTEIN"/>
    <property type="match status" value="1"/>
</dbReference>
<evidence type="ECO:0000313" key="8">
    <source>
        <dbReference type="Proteomes" id="UP000289841"/>
    </source>
</evidence>
<dbReference type="OrthoDB" id="8609648at2"/>
<feature type="transmembrane region" description="Helical" evidence="6">
    <location>
        <begin position="91"/>
        <end position="111"/>
    </location>
</feature>
<feature type="transmembrane region" description="Helical" evidence="6">
    <location>
        <begin position="433"/>
        <end position="453"/>
    </location>
</feature>
<gene>
    <name evidence="7" type="ORF">NCTC10138_00343</name>
</gene>
<evidence type="ECO:0000256" key="2">
    <source>
        <dbReference type="ARBA" id="ARBA00022475"/>
    </source>
</evidence>
<feature type="transmembrane region" description="Helical" evidence="6">
    <location>
        <begin position="237"/>
        <end position="260"/>
    </location>
</feature>
<evidence type="ECO:0000256" key="3">
    <source>
        <dbReference type="ARBA" id="ARBA00022692"/>
    </source>
</evidence>
<dbReference type="PANTHER" id="PTHR30250">
    <property type="entry name" value="PST FAMILY PREDICTED COLANIC ACID TRANSPORTER"/>
    <property type="match status" value="1"/>
</dbReference>
<sequence>MNNKKKAFINVGFAVMTRGIILVVMILARRLLIKYLGMEIAGVYSLLISIVGVLSVAESGIGTAIVFSMYKSINDKNENEVIGLYNLFKKAYLIIAVVIFTIGLLITPFLPKIVGIQNFKSEIYISYVVLLLSTVVTYFYAAKTSLFIAHRDDYITSVIYAFGQIIQGLIQIMCLVFFKSFTLFVLAIGVGNIVQLLISNYIFNSKYENFSNNHGMISADIKHEVKRNVLSMFAHKIGGVLVSTSNNIIISILISVTVLANYTNYTTVLNAVLSLILVLFTSITSVVGHVYVSNNKEQFLKVFKRIYIINYIIAFVFFMGYFAIIDDLVTILFSSGASLSNSVILTLSISSFIQFMRQTTLLTRDATGTFYYDRFKPILEGIVNIILTVILIIHFGIIGVIIALIVTNLLITHVIEPFVLYKYAFKMKPTSYYVKNYLLMLYFIIMIVAFNLIVGDFSSNLFLNIFYKGTISVIFSSVSILFLSLISIEFRKILFEIIKEVLSFLKFKKK</sequence>
<keyword evidence="2" id="KW-1003">Cell membrane</keyword>
<proteinExistence type="predicted"/>
<feature type="transmembrane region" description="Helical" evidence="6">
    <location>
        <begin position="154"/>
        <end position="178"/>
    </location>
</feature>
<evidence type="ECO:0000313" key="7">
    <source>
        <dbReference type="EMBL" id="VEU79990.1"/>
    </source>
</evidence>
<dbReference type="KEGG" id="aaxa:NCTC10138_00343"/>
<feature type="transmembrane region" description="Helical" evidence="6">
    <location>
        <begin position="331"/>
        <end position="356"/>
    </location>
</feature>
<dbReference type="EMBL" id="LR215048">
    <property type="protein sequence ID" value="VEU79990.1"/>
    <property type="molecule type" value="Genomic_DNA"/>
</dbReference>
<evidence type="ECO:0008006" key="9">
    <source>
        <dbReference type="Google" id="ProtNLM"/>
    </source>
</evidence>
<feature type="transmembrane region" description="Helical" evidence="6">
    <location>
        <begin position="401"/>
        <end position="421"/>
    </location>
</feature>
<dbReference type="InterPro" id="IPR050833">
    <property type="entry name" value="Poly_Biosynth_Transport"/>
</dbReference>
<dbReference type="AlphaFoldDB" id="A0A449BCE1"/>
<keyword evidence="3 6" id="KW-0812">Transmembrane</keyword>
<feature type="transmembrane region" description="Helical" evidence="6">
    <location>
        <begin position="272"/>
        <end position="294"/>
    </location>
</feature>
<keyword evidence="8" id="KW-1185">Reference proteome</keyword>
<feature type="transmembrane region" description="Helical" evidence="6">
    <location>
        <begin position="306"/>
        <end position="325"/>
    </location>
</feature>
<comment type="subcellular location">
    <subcellularLocation>
        <location evidence="1">Cell membrane</location>
        <topology evidence="1">Multi-pass membrane protein</topology>
    </subcellularLocation>
</comment>
<evidence type="ECO:0000256" key="4">
    <source>
        <dbReference type="ARBA" id="ARBA00022989"/>
    </source>
</evidence>
<keyword evidence="4 6" id="KW-1133">Transmembrane helix</keyword>
<protein>
    <recommendedName>
        <fullName evidence="9">Polysaccharide biosynthesis protein</fullName>
    </recommendedName>
</protein>
<feature type="transmembrane region" description="Helical" evidence="6">
    <location>
        <begin position="40"/>
        <end position="70"/>
    </location>
</feature>
<dbReference type="GO" id="GO:0005886">
    <property type="term" value="C:plasma membrane"/>
    <property type="evidence" value="ECO:0007669"/>
    <property type="project" value="UniProtKB-SubCell"/>
</dbReference>
<feature type="transmembrane region" description="Helical" evidence="6">
    <location>
        <begin position="123"/>
        <end position="142"/>
    </location>
</feature>
<evidence type="ECO:0000256" key="1">
    <source>
        <dbReference type="ARBA" id="ARBA00004651"/>
    </source>
</evidence>
<name>A0A449BCE1_HAPAX</name>
<reference evidence="7 8" key="1">
    <citation type="submission" date="2019-01" db="EMBL/GenBank/DDBJ databases">
        <authorList>
            <consortium name="Pathogen Informatics"/>
        </authorList>
    </citation>
    <scope>NUCLEOTIDE SEQUENCE [LARGE SCALE GENOMIC DNA]</scope>
    <source>
        <strain evidence="7 8">NCTC10138</strain>
    </source>
</reference>
<accession>A0A449BCE1</accession>